<name>A0A1I1DR61_9ACTN</name>
<dbReference type="STRING" id="574651.SAMN04487968_101419"/>
<evidence type="ECO:0000313" key="1">
    <source>
        <dbReference type="EMBL" id="SFB76902.1"/>
    </source>
</evidence>
<organism evidence="1 2">
    <name type="scientific">Nocardioides terrae</name>
    <dbReference type="NCBI Taxonomy" id="574651"/>
    <lineage>
        <taxon>Bacteria</taxon>
        <taxon>Bacillati</taxon>
        <taxon>Actinomycetota</taxon>
        <taxon>Actinomycetes</taxon>
        <taxon>Propionibacteriales</taxon>
        <taxon>Nocardioidaceae</taxon>
        <taxon>Nocardioides</taxon>
    </lineage>
</organism>
<dbReference type="EMBL" id="FOLB01000001">
    <property type="protein sequence ID" value="SFB76902.1"/>
    <property type="molecule type" value="Genomic_DNA"/>
</dbReference>
<reference evidence="1 2" key="1">
    <citation type="submission" date="2016-10" db="EMBL/GenBank/DDBJ databases">
        <authorList>
            <person name="de Groot N.N."/>
        </authorList>
    </citation>
    <scope>NUCLEOTIDE SEQUENCE [LARGE SCALE GENOMIC DNA]</scope>
    <source>
        <strain evidence="1 2">CGMCC 1.7056</strain>
    </source>
</reference>
<sequence length="51" mass="5672">MRAERDADAARRAIVRERASRFHPLVCTDNGGRLLGIVRIERVIERLAGGA</sequence>
<keyword evidence="2" id="KW-1185">Reference proteome</keyword>
<protein>
    <recommendedName>
        <fullName evidence="3">CBS domain-containing protein</fullName>
    </recommendedName>
</protein>
<evidence type="ECO:0008006" key="3">
    <source>
        <dbReference type="Google" id="ProtNLM"/>
    </source>
</evidence>
<dbReference type="RefSeq" id="WP_175507500.1">
    <property type="nucleotide sequence ID" value="NZ_FOLB01000001.1"/>
</dbReference>
<dbReference type="AlphaFoldDB" id="A0A1I1DR61"/>
<gene>
    <name evidence="1" type="ORF">SAMN04487968_101419</name>
</gene>
<evidence type="ECO:0000313" key="2">
    <source>
        <dbReference type="Proteomes" id="UP000198832"/>
    </source>
</evidence>
<proteinExistence type="predicted"/>
<dbReference type="Proteomes" id="UP000198832">
    <property type="component" value="Unassembled WGS sequence"/>
</dbReference>
<accession>A0A1I1DR61</accession>